<dbReference type="EMBL" id="CAJOBC010051173">
    <property type="protein sequence ID" value="CAF4178254.1"/>
    <property type="molecule type" value="Genomic_DNA"/>
</dbReference>
<keyword evidence="2" id="KW-0812">Transmembrane</keyword>
<organism evidence="5 8">
    <name type="scientific">Didymodactylos carnosus</name>
    <dbReference type="NCBI Taxonomy" id="1234261"/>
    <lineage>
        <taxon>Eukaryota</taxon>
        <taxon>Metazoa</taxon>
        <taxon>Spiralia</taxon>
        <taxon>Gnathifera</taxon>
        <taxon>Rotifera</taxon>
        <taxon>Eurotatoria</taxon>
        <taxon>Bdelloidea</taxon>
        <taxon>Philodinida</taxon>
        <taxon>Philodinidae</taxon>
        <taxon>Didymodactylos</taxon>
    </lineage>
</organism>
<sequence>MFPSCLFFLLISSVLVTKCYSWCDEFVCYSTTLSTAGIVGIVIGSLVGLSLFITCIVCICRSIARSRAQQPAVMVQYPVGSGGIVYPNQPSWQQGYPNPPPQHQGYPNQPPQHQGYPYPNHPPQHQGYPNHPPQHQGYPNPPPNQNYVM</sequence>
<comment type="caution">
    <text evidence="5">The sequence shown here is derived from an EMBL/GenBank/DDBJ whole genome shotgun (WGS) entry which is preliminary data.</text>
</comment>
<keyword evidence="2" id="KW-0472">Membrane</keyword>
<evidence type="ECO:0000313" key="5">
    <source>
        <dbReference type="EMBL" id="CAF1327434.1"/>
    </source>
</evidence>
<dbReference type="Proteomes" id="UP000677228">
    <property type="component" value="Unassembled WGS sequence"/>
</dbReference>
<keyword evidence="2" id="KW-1133">Transmembrane helix</keyword>
<evidence type="ECO:0000256" key="1">
    <source>
        <dbReference type="SAM" id="MobiDB-lite"/>
    </source>
</evidence>
<dbReference type="AlphaFoldDB" id="A0A815FRV1"/>
<feature type="compositionally biased region" description="Pro residues" evidence="1">
    <location>
        <begin position="139"/>
        <end position="149"/>
    </location>
</feature>
<dbReference type="Proteomes" id="UP000663829">
    <property type="component" value="Unassembled WGS sequence"/>
</dbReference>
<dbReference type="Proteomes" id="UP000682733">
    <property type="component" value="Unassembled WGS sequence"/>
</dbReference>
<feature type="chain" id="PRO_5036411589" description="Cysteine and tyrosine-rich protein 1" evidence="3">
    <location>
        <begin position="22"/>
        <end position="149"/>
    </location>
</feature>
<keyword evidence="3" id="KW-0732">Signal</keyword>
<protein>
    <recommendedName>
        <fullName evidence="9">Cysteine and tyrosine-rich protein 1</fullName>
    </recommendedName>
</protein>
<evidence type="ECO:0000313" key="6">
    <source>
        <dbReference type="EMBL" id="CAF3963854.1"/>
    </source>
</evidence>
<evidence type="ECO:0000313" key="8">
    <source>
        <dbReference type="Proteomes" id="UP000663829"/>
    </source>
</evidence>
<gene>
    <name evidence="5" type="ORF">GPM918_LOCUS29776</name>
    <name evidence="4" type="ORF">OVA965_LOCUS21754</name>
    <name evidence="7" type="ORF">SRO942_LOCUS30370</name>
    <name evidence="6" type="ORF">TMI583_LOCUS22464</name>
</gene>
<evidence type="ECO:0000313" key="4">
    <source>
        <dbReference type="EMBL" id="CAF1154094.1"/>
    </source>
</evidence>
<keyword evidence="8" id="KW-1185">Reference proteome</keyword>
<evidence type="ECO:0008006" key="9">
    <source>
        <dbReference type="Google" id="ProtNLM"/>
    </source>
</evidence>
<reference evidence="5" key="1">
    <citation type="submission" date="2021-02" db="EMBL/GenBank/DDBJ databases">
        <authorList>
            <person name="Nowell W R."/>
        </authorList>
    </citation>
    <scope>NUCLEOTIDE SEQUENCE</scope>
</reference>
<feature type="signal peptide" evidence="3">
    <location>
        <begin position="1"/>
        <end position="21"/>
    </location>
</feature>
<accession>A0A815FRV1</accession>
<dbReference type="EMBL" id="CAJNOQ010013721">
    <property type="protein sequence ID" value="CAF1327434.1"/>
    <property type="molecule type" value="Genomic_DNA"/>
</dbReference>
<evidence type="ECO:0000256" key="2">
    <source>
        <dbReference type="SAM" id="Phobius"/>
    </source>
</evidence>
<proteinExistence type="predicted"/>
<feature type="transmembrane region" description="Helical" evidence="2">
    <location>
        <begin position="37"/>
        <end position="60"/>
    </location>
</feature>
<dbReference type="EMBL" id="CAJOBA010032561">
    <property type="protein sequence ID" value="CAF3963854.1"/>
    <property type="molecule type" value="Genomic_DNA"/>
</dbReference>
<name>A0A815FRV1_9BILA</name>
<feature type="region of interest" description="Disordered" evidence="1">
    <location>
        <begin position="88"/>
        <end position="149"/>
    </location>
</feature>
<dbReference type="EMBL" id="CAJNOK010012024">
    <property type="protein sequence ID" value="CAF1154094.1"/>
    <property type="molecule type" value="Genomic_DNA"/>
</dbReference>
<dbReference type="Proteomes" id="UP000681722">
    <property type="component" value="Unassembled WGS sequence"/>
</dbReference>
<evidence type="ECO:0000313" key="7">
    <source>
        <dbReference type="EMBL" id="CAF4178254.1"/>
    </source>
</evidence>
<evidence type="ECO:0000256" key="3">
    <source>
        <dbReference type="SAM" id="SignalP"/>
    </source>
</evidence>